<dbReference type="EMBL" id="HACA01026008">
    <property type="protein sequence ID" value="CDW43369.1"/>
    <property type="molecule type" value="Transcribed_RNA"/>
</dbReference>
<sequence length="10" mass="1206">MLLICSHIYL</sequence>
<accession>A0A0K2UYN7</accession>
<reference evidence="1" key="1">
    <citation type="submission" date="2014-05" db="EMBL/GenBank/DDBJ databases">
        <authorList>
            <person name="Chronopoulou M."/>
        </authorList>
    </citation>
    <scope>NUCLEOTIDE SEQUENCE</scope>
    <source>
        <tissue evidence="1">Whole organism</tissue>
    </source>
</reference>
<proteinExistence type="predicted"/>
<name>A0A0K2UYN7_LEPSM</name>
<protein>
    <submittedName>
        <fullName evidence="1">Uncharacterized protein</fullName>
    </submittedName>
</protein>
<evidence type="ECO:0000313" key="1">
    <source>
        <dbReference type="EMBL" id="CDW43369.1"/>
    </source>
</evidence>
<organism evidence="1">
    <name type="scientific">Lepeophtheirus salmonis</name>
    <name type="common">Salmon louse</name>
    <name type="synonym">Caligus salmonis</name>
    <dbReference type="NCBI Taxonomy" id="72036"/>
    <lineage>
        <taxon>Eukaryota</taxon>
        <taxon>Metazoa</taxon>
        <taxon>Ecdysozoa</taxon>
        <taxon>Arthropoda</taxon>
        <taxon>Crustacea</taxon>
        <taxon>Multicrustacea</taxon>
        <taxon>Hexanauplia</taxon>
        <taxon>Copepoda</taxon>
        <taxon>Siphonostomatoida</taxon>
        <taxon>Caligidae</taxon>
        <taxon>Lepeophtheirus</taxon>
    </lineage>
</organism>